<dbReference type="OrthoDB" id="5772858at2"/>
<dbReference type="Proteomes" id="UP000063387">
    <property type="component" value="Chromosome"/>
</dbReference>
<dbReference type="AlphaFoldDB" id="A0A0X8HEX3"/>
<name>A0A0X8HEX3_9GAMM</name>
<feature type="chain" id="PRO_5007066862" evidence="2">
    <location>
        <begin position="25"/>
        <end position="64"/>
    </location>
</feature>
<feature type="region of interest" description="Disordered" evidence="1">
    <location>
        <begin position="29"/>
        <end position="64"/>
    </location>
</feature>
<dbReference type="EMBL" id="CP014226">
    <property type="protein sequence ID" value="AMD01310.1"/>
    <property type="molecule type" value="Genomic_DNA"/>
</dbReference>
<sequence>MSKMMMRKLAMLLLVGITAGGLVGCENDAGPAEETGKNIDDAMEEAGESIKEMGDSIQEEAEGD</sequence>
<protein>
    <submittedName>
        <fullName evidence="3">Uncharacterized protein</fullName>
    </submittedName>
</protein>
<reference evidence="3 4" key="2">
    <citation type="submission" date="2016-02" db="EMBL/GenBank/DDBJ databases">
        <authorList>
            <person name="Wen L."/>
            <person name="He K."/>
            <person name="Yang H."/>
        </authorList>
    </citation>
    <scope>NUCLEOTIDE SEQUENCE [LARGE SCALE GENOMIC DNA]</scope>
    <source>
        <strain evidence="3 4">AGD 8-3</strain>
    </source>
</reference>
<dbReference type="RefSeq" id="WP_066448985.1">
    <property type="nucleotide sequence ID" value="NZ_CP014226.1"/>
</dbReference>
<dbReference type="STRING" id="507626.LOKO_02250"/>
<reference evidence="3 4" key="1">
    <citation type="journal article" date="2016" name="Genome Announc.">
        <title>Draft Genome Sequence of 'Halomonas chromatireducens' Strain AGD 8-3, a Haloalkaliphilic Chromate- and Selenite-Reducing Gammaproteobacterium.</title>
        <authorList>
            <person name="Sharko F.S."/>
            <person name="Shapovalova A.A."/>
            <person name="Tsygankova S.V."/>
            <person name="Komova A.V."/>
            <person name="Boulygina E.S."/>
            <person name="Teslyuk A.B."/>
            <person name="Gotovtsev P.M."/>
            <person name="Namsaraev Z.B."/>
            <person name="Khijniak T.V."/>
            <person name="Nedoluzhko A.V."/>
            <person name="Vasilov R.G."/>
        </authorList>
    </citation>
    <scope>NUCLEOTIDE SEQUENCE [LARGE SCALE GENOMIC DNA]</scope>
    <source>
        <strain evidence="3 4">AGD 8-3</strain>
    </source>
</reference>
<evidence type="ECO:0000313" key="4">
    <source>
        <dbReference type="Proteomes" id="UP000063387"/>
    </source>
</evidence>
<evidence type="ECO:0000256" key="2">
    <source>
        <dbReference type="SAM" id="SignalP"/>
    </source>
</evidence>
<organism evidence="3 4">
    <name type="scientific">Halomonas chromatireducens</name>
    <dbReference type="NCBI Taxonomy" id="507626"/>
    <lineage>
        <taxon>Bacteria</taxon>
        <taxon>Pseudomonadati</taxon>
        <taxon>Pseudomonadota</taxon>
        <taxon>Gammaproteobacteria</taxon>
        <taxon>Oceanospirillales</taxon>
        <taxon>Halomonadaceae</taxon>
        <taxon>Halomonas</taxon>
    </lineage>
</organism>
<dbReference type="PROSITE" id="PS51257">
    <property type="entry name" value="PROKAR_LIPOPROTEIN"/>
    <property type="match status" value="1"/>
</dbReference>
<gene>
    <name evidence="3" type="ORF">LOKO_02250</name>
</gene>
<evidence type="ECO:0000256" key="1">
    <source>
        <dbReference type="SAM" id="MobiDB-lite"/>
    </source>
</evidence>
<evidence type="ECO:0000313" key="3">
    <source>
        <dbReference type="EMBL" id="AMD01310.1"/>
    </source>
</evidence>
<keyword evidence="2" id="KW-0732">Signal</keyword>
<dbReference type="PATRIC" id="fig|507626.3.peg.2238"/>
<dbReference type="KEGG" id="hco:LOKO_02250"/>
<feature type="signal peptide" evidence="2">
    <location>
        <begin position="1"/>
        <end position="24"/>
    </location>
</feature>
<accession>A0A0X8HEX3</accession>
<proteinExistence type="predicted"/>
<keyword evidence="4" id="KW-1185">Reference proteome</keyword>